<name>A0A975IEI0_9SPIR</name>
<evidence type="ECO:0000259" key="5">
    <source>
        <dbReference type="SMART" id="SM00642"/>
    </source>
</evidence>
<dbReference type="AlphaFoldDB" id="A0A975IEI0"/>
<comment type="similarity">
    <text evidence="1">Belongs to the glycosyl hydrolase 13 family.</text>
</comment>
<keyword evidence="7" id="KW-1185">Reference proteome</keyword>
<dbReference type="CDD" id="cd02856">
    <property type="entry name" value="E_set_GDE_Isoamylase_N"/>
    <property type="match status" value="1"/>
</dbReference>
<feature type="domain" description="Glycosyl hydrolase family 13 catalytic" evidence="5">
    <location>
        <begin position="173"/>
        <end position="583"/>
    </location>
</feature>
<dbReference type="RefSeq" id="WP_210120003.1">
    <property type="nucleotide sequence ID" value="NZ_CP054142.1"/>
</dbReference>
<dbReference type="GO" id="GO:0004135">
    <property type="term" value="F:amylo-alpha-1,6-glucosidase activity"/>
    <property type="evidence" value="ECO:0007669"/>
    <property type="project" value="InterPro"/>
</dbReference>
<evidence type="ECO:0000256" key="1">
    <source>
        <dbReference type="ARBA" id="ARBA00008061"/>
    </source>
</evidence>
<dbReference type="CDD" id="cd11326">
    <property type="entry name" value="AmyAc_Glg_debranch"/>
    <property type="match status" value="1"/>
</dbReference>
<organism evidence="6 7">
    <name type="scientific">Treponema parvum</name>
    <dbReference type="NCBI Taxonomy" id="138851"/>
    <lineage>
        <taxon>Bacteria</taxon>
        <taxon>Pseudomonadati</taxon>
        <taxon>Spirochaetota</taxon>
        <taxon>Spirochaetia</taxon>
        <taxon>Spirochaetales</taxon>
        <taxon>Treponemataceae</taxon>
        <taxon>Treponema</taxon>
    </lineage>
</organism>
<reference evidence="6 7" key="1">
    <citation type="journal article" date="2021" name="Microbiol. Resour. Announc.">
        <title>Complete Genome Sequences of Three Human Oral Treponema parvum Isolates.</title>
        <authorList>
            <person name="Zeng H."/>
            <person name="Watt R.M."/>
        </authorList>
    </citation>
    <scope>NUCLEOTIDE SEQUENCE [LARGE SCALE GENOMIC DNA]</scope>
    <source>
        <strain evidence="6 7">ATCC 700770</strain>
    </source>
</reference>
<dbReference type="NCBIfam" id="TIGR02100">
    <property type="entry name" value="glgX_debranch"/>
    <property type="match status" value="1"/>
</dbReference>
<dbReference type="PANTHER" id="PTHR43002">
    <property type="entry name" value="GLYCOGEN DEBRANCHING ENZYME"/>
    <property type="match status" value="1"/>
</dbReference>
<evidence type="ECO:0000256" key="3">
    <source>
        <dbReference type="ARBA" id="ARBA00022946"/>
    </source>
</evidence>
<dbReference type="InterPro" id="IPR044505">
    <property type="entry name" value="GlgX_Isoamylase_N_E_set"/>
</dbReference>
<dbReference type="SUPFAM" id="SSF81296">
    <property type="entry name" value="E set domains"/>
    <property type="match status" value="1"/>
</dbReference>
<dbReference type="SUPFAM" id="SSF51011">
    <property type="entry name" value="Glycosyl hydrolase domain"/>
    <property type="match status" value="1"/>
</dbReference>
<keyword evidence="2" id="KW-0378">Hydrolase</keyword>
<dbReference type="InterPro" id="IPR013783">
    <property type="entry name" value="Ig-like_fold"/>
</dbReference>
<dbReference type="GO" id="GO:0005980">
    <property type="term" value="P:glycogen catabolic process"/>
    <property type="evidence" value="ECO:0007669"/>
    <property type="project" value="InterPro"/>
</dbReference>
<gene>
    <name evidence="6" type="primary">glgX</name>
    <name evidence="6" type="ORF">HRQ91_01885</name>
</gene>
<dbReference type="Pfam" id="PF00128">
    <property type="entry name" value="Alpha-amylase"/>
    <property type="match status" value="1"/>
</dbReference>
<dbReference type="Gene3D" id="2.60.40.10">
    <property type="entry name" value="Immunoglobulins"/>
    <property type="match status" value="1"/>
</dbReference>
<dbReference type="SMART" id="SM00642">
    <property type="entry name" value="Aamy"/>
    <property type="match status" value="1"/>
</dbReference>
<sequence length="732" mass="82693">MCLTCCRGSPVPLGASIEKGGVNFAVFSRDAKAVRLELFRSAEDKEPYAVLNFDPEINRTGDVWHVFVKGLKAGDLYLFRADGEYAPEKGLRFDGEAHLLDPYAKALTQGSVFNAFRAVGDTAKELERIKAGGKVSNKCDLSVFPKCIVVDDDFDWENDVPLNIPLHDTIIYELHVRGFTMSATSKTKKRGTFCGLAEKIPYLKKLGITAVELLPVFEFDENELDRTDPATGKRLKNFWGYSTICFFAPKQSYSAGKNSKVVTEFKQMVKDFHSAGIEVILDVVFNHTAEGNHMGHTFSFRGLANNIYYILQNDDRRFYNDYTGCGNTMNCNHPVTVRFIIDCLRYWVLQMHVDGFRFDLASVFCRSESGSLEEFPILTRAISEDPVLRNTKIIAEAWDAAGAYHVGKFPGGRWCSWNDKFRDGMRRFFRGENFMVTEMATRLAGSSDLYMSSSPEYSINFITVHDGFTLNDLVSYLAKHNEANAENNRDGSDCNYSYNNGIEGESDNPVIEKQRLISIKNMLLFLIISQGVPLLLAGDEFRRTQKGNNNAYCQDNDVSWVDWSLCEKNADLLRFVRKLIELRKAHCVFRRSAFFKGGDLQSGVLPDIIWYNAEGQEPDWPKMKHFLACRLDGDSMQSFNGLKDNNFYLAVNMHNRDCIAVLPPLPAEKSWRRVVDTSAYSPNDICDPGDEEILPSQKRYVVPAGSAVLLQSVDILQNRRSLANYPEGKNGI</sequence>
<dbReference type="Pfam" id="PF21156">
    <property type="entry name" value="ISOA1-3_C"/>
    <property type="match status" value="1"/>
</dbReference>
<dbReference type="InterPro" id="IPR014756">
    <property type="entry name" value="Ig_E-set"/>
</dbReference>
<evidence type="ECO:0000256" key="2">
    <source>
        <dbReference type="ARBA" id="ARBA00022801"/>
    </source>
</evidence>
<dbReference type="InterPro" id="IPR006047">
    <property type="entry name" value="GH13_cat_dom"/>
</dbReference>
<accession>A0A975IEI0</accession>
<dbReference type="SUPFAM" id="SSF51445">
    <property type="entry name" value="(Trans)glycosidases"/>
    <property type="match status" value="1"/>
</dbReference>
<keyword evidence="4" id="KW-0326">Glycosidase</keyword>
<dbReference type="Gene3D" id="3.20.20.80">
    <property type="entry name" value="Glycosidases"/>
    <property type="match status" value="1"/>
</dbReference>
<proteinExistence type="inferred from homology"/>
<dbReference type="GO" id="GO:0019156">
    <property type="term" value="F:isoamylase activity"/>
    <property type="evidence" value="ECO:0007669"/>
    <property type="project" value="UniProtKB-ARBA"/>
</dbReference>
<dbReference type="InterPro" id="IPR017853">
    <property type="entry name" value="GH"/>
</dbReference>
<dbReference type="InterPro" id="IPR011837">
    <property type="entry name" value="Glycogen_debranch_GlgX"/>
</dbReference>
<dbReference type="InterPro" id="IPR048650">
    <property type="entry name" value="ISOA1-3-like_C"/>
</dbReference>
<evidence type="ECO:0000256" key="4">
    <source>
        <dbReference type="ARBA" id="ARBA00023295"/>
    </source>
</evidence>
<dbReference type="Gene3D" id="2.60.40.1180">
    <property type="entry name" value="Golgi alpha-mannosidase II"/>
    <property type="match status" value="1"/>
</dbReference>
<protein>
    <submittedName>
        <fullName evidence="6">Glycogen debranching protein GlgX</fullName>
    </submittedName>
</protein>
<keyword evidence="3" id="KW-0809">Transit peptide</keyword>
<dbReference type="InterPro" id="IPR013780">
    <property type="entry name" value="Glyco_hydro_b"/>
</dbReference>
<evidence type="ECO:0000313" key="7">
    <source>
        <dbReference type="Proteomes" id="UP000671908"/>
    </source>
</evidence>
<dbReference type="Pfam" id="PF02922">
    <property type="entry name" value="CBM_48"/>
    <property type="match status" value="1"/>
</dbReference>
<dbReference type="InterPro" id="IPR004193">
    <property type="entry name" value="Glyco_hydro_13_N"/>
</dbReference>
<evidence type="ECO:0000313" key="6">
    <source>
        <dbReference type="EMBL" id="QTQ13304.1"/>
    </source>
</evidence>
<dbReference type="EMBL" id="CP054142">
    <property type="protein sequence ID" value="QTQ13304.1"/>
    <property type="molecule type" value="Genomic_DNA"/>
</dbReference>
<dbReference type="KEGG" id="tpav:HRQ91_01885"/>
<dbReference type="Proteomes" id="UP000671908">
    <property type="component" value="Chromosome"/>
</dbReference>